<evidence type="ECO:0000256" key="1">
    <source>
        <dbReference type="ARBA" id="ARBA00004651"/>
    </source>
</evidence>
<dbReference type="InterPro" id="IPR004772">
    <property type="entry name" value="TrkH"/>
</dbReference>
<evidence type="ECO:0000256" key="2">
    <source>
        <dbReference type="ARBA" id="ARBA00022448"/>
    </source>
</evidence>
<feature type="transmembrane region" description="Helical" evidence="10">
    <location>
        <begin position="77"/>
        <end position="101"/>
    </location>
</feature>
<dbReference type="PANTHER" id="PTHR32024:SF1">
    <property type="entry name" value="KTR SYSTEM POTASSIUM UPTAKE PROTEIN B"/>
    <property type="match status" value="1"/>
</dbReference>
<comment type="subcellular location">
    <subcellularLocation>
        <location evidence="1">Cell membrane</location>
        <topology evidence="1">Multi-pass membrane protein</topology>
    </subcellularLocation>
</comment>
<gene>
    <name evidence="11" type="ORF">SAMN05444401_3433</name>
</gene>
<evidence type="ECO:0000256" key="8">
    <source>
        <dbReference type="ARBA" id="ARBA00023065"/>
    </source>
</evidence>
<organism evidence="11 12">
    <name type="scientific">Clostridium amylolyticum</name>
    <dbReference type="NCBI Taxonomy" id="1121298"/>
    <lineage>
        <taxon>Bacteria</taxon>
        <taxon>Bacillati</taxon>
        <taxon>Bacillota</taxon>
        <taxon>Clostridia</taxon>
        <taxon>Eubacteriales</taxon>
        <taxon>Clostridiaceae</taxon>
        <taxon>Clostridium</taxon>
    </lineage>
</organism>
<keyword evidence="8" id="KW-0406">Ion transport</keyword>
<dbReference type="STRING" id="1121298.SAMN05444401_3433"/>
<feature type="transmembrane region" description="Helical" evidence="10">
    <location>
        <begin position="128"/>
        <end position="148"/>
    </location>
</feature>
<keyword evidence="12" id="KW-1185">Reference proteome</keyword>
<dbReference type="AlphaFoldDB" id="A0A1M6KNQ8"/>
<keyword evidence="5 10" id="KW-0812">Transmembrane</keyword>
<keyword evidence="4" id="KW-0633">Potassium transport</keyword>
<dbReference type="GO" id="GO:0015379">
    <property type="term" value="F:potassium:chloride symporter activity"/>
    <property type="evidence" value="ECO:0007669"/>
    <property type="project" value="InterPro"/>
</dbReference>
<dbReference type="EMBL" id="FQZO01000006">
    <property type="protein sequence ID" value="SHJ60561.1"/>
    <property type="molecule type" value="Genomic_DNA"/>
</dbReference>
<evidence type="ECO:0000313" key="12">
    <source>
        <dbReference type="Proteomes" id="UP000184080"/>
    </source>
</evidence>
<name>A0A1M6KNQ8_9CLOT</name>
<dbReference type="PANTHER" id="PTHR32024">
    <property type="entry name" value="TRK SYSTEM POTASSIUM UPTAKE PROTEIN TRKG-RELATED"/>
    <property type="match status" value="1"/>
</dbReference>
<feature type="transmembrane region" description="Helical" evidence="10">
    <location>
        <begin position="12"/>
        <end position="33"/>
    </location>
</feature>
<feature type="transmembrane region" description="Helical" evidence="10">
    <location>
        <begin position="231"/>
        <end position="250"/>
    </location>
</feature>
<evidence type="ECO:0000313" key="11">
    <source>
        <dbReference type="EMBL" id="SHJ60561.1"/>
    </source>
</evidence>
<sequence length="448" mass="48396">MERKLLKKIRLNPVQILAIGFAIVILTGAILLTLPISSADGTNTSFIDCIFTATSAVCVTGLVTLDTGTHWNYFGKTVIITLIQIGGLGFMSFATLLSLILGKKITLRERLIMQESMNTFNLQGLVKLAKYVLIFTFSVELMGGLLLSTQFIPEFGLAKGIYYSIWHSISAFCNAGFDLIGGFSSLTGYSENIVIILTIGSLIAVGGLGFIVWSEIYNYKGLKKMSTHSKLVILMTTILIFGGALLMFLFEFKNPSTLQPLSIKGKIINAWFTSVTPRTAGFNSIPTDGMTTAGKFLTIILMFIGGSPGSTAGGIKTSTFGVLVMTVISVIKGREDTEIFKKRIPRDIVYKSLAVIIVGLLLVITVTMLLSITEIGASFEYLLYEVTSAFGTVGLTLGLTTKLTSIGKILLALTMYCGRVGPLTVVLALTRNKSNSGIRYPEDKIIVG</sequence>
<dbReference type="InterPro" id="IPR003445">
    <property type="entry name" value="Cat_transpt"/>
</dbReference>
<evidence type="ECO:0000256" key="3">
    <source>
        <dbReference type="ARBA" id="ARBA00022475"/>
    </source>
</evidence>
<keyword evidence="2" id="KW-0813">Transport</keyword>
<dbReference type="RefSeq" id="WP_073009526.1">
    <property type="nucleotide sequence ID" value="NZ_FQZO01000006.1"/>
</dbReference>
<evidence type="ECO:0000256" key="7">
    <source>
        <dbReference type="ARBA" id="ARBA00022989"/>
    </source>
</evidence>
<evidence type="ECO:0000256" key="4">
    <source>
        <dbReference type="ARBA" id="ARBA00022538"/>
    </source>
</evidence>
<keyword evidence="7 10" id="KW-1133">Transmembrane helix</keyword>
<evidence type="ECO:0000256" key="6">
    <source>
        <dbReference type="ARBA" id="ARBA00022958"/>
    </source>
</evidence>
<keyword evidence="6" id="KW-0630">Potassium</keyword>
<keyword evidence="9 10" id="KW-0472">Membrane</keyword>
<keyword evidence="3" id="KW-1003">Cell membrane</keyword>
<accession>A0A1M6KNQ8</accession>
<feature type="transmembrane region" description="Helical" evidence="10">
    <location>
        <begin position="352"/>
        <end position="372"/>
    </location>
</feature>
<dbReference type="GO" id="GO:0005886">
    <property type="term" value="C:plasma membrane"/>
    <property type="evidence" value="ECO:0007669"/>
    <property type="project" value="UniProtKB-SubCell"/>
</dbReference>
<dbReference type="Proteomes" id="UP000184080">
    <property type="component" value="Unassembled WGS sequence"/>
</dbReference>
<reference evidence="11 12" key="1">
    <citation type="submission" date="2016-11" db="EMBL/GenBank/DDBJ databases">
        <authorList>
            <person name="Jaros S."/>
            <person name="Januszkiewicz K."/>
            <person name="Wedrychowicz H."/>
        </authorList>
    </citation>
    <scope>NUCLEOTIDE SEQUENCE [LARGE SCALE GENOMIC DNA]</scope>
    <source>
        <strain evidence="11 12">DSM 21864</strain>
    </source>
</reference>
<feature type="transmembrane region" description="Helical" evidence="10">
    <location>
        <begin position="311"/>
        <end position="331"/>
    </location>
</feature>
<evidence type="ECO:0000256" key="10">
    <source>
        <dbReference type="SAM" id="Phobius"/>
    </source>
</evidence>
<dbReference type="OrthoDB" id="9810952at2"/>
<protein>
    <submittedName>
        <fullName evidence="11">Trk system potassium uptake protein TrkH</fullName>
    </submittedName>
</protein>
<proteinExistence type="predicted"/>
<dbReference type="Pfam" id="PF02386">
    <property type="entry name" value="TrkH"/>
    <property type="match status" value="1"/>
</dbReference>
<evidence type="ECO:0000256" key="9">
    <source>
        <dbReference type="ARBA" id="ARBA00023136"/>
    </source>
</evidence>
<feature type="transmembrane region" description="Helical" evidence="10">
    <location>
        <begin position="193"/>
        <end position="219"/>
    </location>
</feature>
<dbReference type="NCBIfam" id="TIGR00933">
    <property type="entry name" value="2a38"/>
    <property type="match status" value="1"/>
</dbReference>
<evidence type="ECO:0000256" key="5">
    <source>
        <dbReference type="ARBA" id="ARBA00022692"/>
    </source>
</evidence>